<dbReference type="PANTHER" id="PTHR10357:SF179">
    <property type="entry name" value="NEUTRAL AND BASIC AMINO ACID TRANSPORT PROTEIN RBAT"/>
    <property type="match status" value="1"/>
</dbReference>
<comment type="caution">
    <text evidence="3">The sequence shown here is derived from an EMBL/GenBank/DDBJ whole genome shotgun (WGS) entry which is preliminary data.</text>
</comment>
<protein>
    <submittedName>
        <fullName evidence="3">Alpha-glucosidase</fullName>
    </submittedName>
</protein>
<dbReference type="InterPro" id="IPR017853">
    <property type="entry name" value="GH"/>
</dbReference>
<dbReference type="SMART" id="SM00642">
    <property type="entry name" value="Aamy"/>
    <property type="match status" value="1"/>
</dbReference>
<dbReference type="PANTHER" id="PTHR10357">
    <property type="entry name" value="ALPHA-AMYLASE FAMILY MEMBER"/>
    <property type="match status" value="1"/>
</dbReference>
<accession>A0AAE3KJL0</accession>
<dbReference type="EMBL" id="JAMTCK010000014">
    <property type="protein sequence ID" value="MCP2168499.1"/>
    <property type="molecule type" value="Genomic_DNA"/>
</dbReference>
<evidence type="ECO:0000313" key="4">
    <source>
        <dbReference type="Proteomes" id="UP001206128"/>
    </source>
</evidence>
<comment type="similarity">
    <text evidence="1">Belongs to the glycosyl hydrolase 13 family.</text>
</comment>
<dbReference type="RefSeq" id="WP_253776409.1">
    <property type="nucleotide sequence ID" value="NZ_JAMTCK010000014.1"/>
</dbReference>
<gene>
    <name evidence="3" type="ORF">LX83_005377</name>
</gene>
<dbReference type="Proteomes" id="UP001206128">
    <property type="component" value="Unassembled WGS sequence"/>
</dbReference>
<feature type="domain" description="Glycosyl hydrolase family 13 catalytic" evidence="2">
    <location>
        <begin position="15"/>
        <end position="421"/>
    </location>
</feature>
<dbReference type="Gene3D" id="3.90.400.10">
    <property type="entry name" value="Oligo-1,6-glucosidase, Domain 2"/>
    <property type="match status" value="1"/>
</dbReference>
<sequence length="543" mass="60254">MVDDSNWWREAVVYQVYVPSFADSDGDGIGDLRGIESKLDHVAALGVDAIWLTPFYPSPWADAGYDVSDYRDVDPRHGTLDDLRALLASAHQRGIRVIVDIVPNHCSDQHPWFQEALAAAPGTPARDRFIFRDGRGPDGSLPPADWRSKFGGGAWTRVADGQWYMHIFAAEQPDLNWDNPEVRADFEDTLRFWLDLGVDGFRVDVAHGLRKDLVEPLRDTHGLDTAPLNAPPEGGDHPFWDRDEVHEIYRSWRKIIDEYQPPRATVAEAGVSLSRLPRYIRPDELHQAFNFFYLRCAWDADSFRDVIDASLAGATSVGATTTWVLSNHDVIRHRSRYGLPAGTDTVAWLLSGGTSPEVDEPAARRRARAAALLTLALPGSAYVYQGEELGLPEVADLPLDRLRDPMWERTGHASKGRDGCRVPLPWTSDGPSFGFGPGGSWLPQPPDWGRYAAQAQQGVADSFLELYRAAIRLRRSFRGDERFAWLPVADESRVLAFRKGAGLVCVVNFADHPVALPPGEVLLTSDPLVDGQLPGDTAAWLRG</sequence>
<name>A0AAE3KJL0_9PSEU</name>
<evidence type="ECO:0000313" key="3">
    <source>
        <dbReference type="EMBL" id="MCP2168499.1"/>
    </source>
</evidence>
<dbReference type="GO" id="GO:0009313">
    <property type="term" value="P:oligosaccharide catabolic process"/>
    <property type="evidence" value="ECO:0007669"/>
    <property type="project" value="TreeGrafter"/>
</dbReference>
<proteinExistence type="inferred from homology"/>
<dbReference type="InterPro" id="IPR006047">
    <property type="entry name" value="GH13_cat_dom"/>
</dbReference>
<evidence type="ECO:0000256" key="1">
    <source>
        <dbReference type="ARBA" id="ARBA00008061"/>
    </source>
</evidence>
<dbReference type="GO" id="GO:0004556">
    <property type="term" value="F:alpha-amylase activity"/>
    <property type="evidence" value="ECO:0007669"/>
    <property type="project" value="TreeGrafter"/>
</dbReference>
<organism evidence="3 4">
    <name type="scientific">Goodfellowiella coeruleoviolacea</name>
    <dbReference type="NCBI Taxonomy" id="334858"/>
    <lineage>
        <taxon>Bacteria</taxon>
        <taxon>Bacillati</taxon>
        <taxon>Actinomycetota</taxon>
        <taxon>Actinomycetes</taxon>
        <taxon>Pseudonocardiales</taxon>
        <taxon>Pseudonocardiaceae</taxon>
        <taxon>Goodfellowiella</taxon>
    </lineage>
</organism>
<dbReference type="AlphaFoldDB" id="A0AAE3KJL0"/>
<dbReference type="Gene3D" id="3.20.20.80">
    <property type="entry name" value="Glycosidases"/>
    <property type="match status" value="1"/>
</dbReference>
<dbReference type="SUPFAM" id="SSF51445">
    <property type="entry name" value="(Trans)glycosidases"/>
    <property type="match status" value="1"/>
</dbReference>
<dbReference type="Pfam" id="PF00128">
    <property type="entry name" value="Alpha-amylase"/>
    <property type="match status" value="1"/>
</dbReference>
<evidence type="ECO:0000259" key="2">
    <source>
        <dbReference type="SMART" id="SM00642"/>
    </source>
</evidence>
<dbReference type="CDD" id="cd11332">
    <property type="entry name" value="AmyAc_OligoGlu_TS"/>
    <property type="match status" value="1"/>
</dbReference>
<dbReference type="InterPro" id="IPR045857">
    <property type="entry name" value="O16G_dom_2"/>
</dbReference>
<reference evidence="3" key="1">
    <citation type="submission" date="2022-06" db="EMBL/GenBank/DDBJ databases">
        <title>Genomic Encyclopedia of Archaeal and Bacterial Type Strains, Phase II (KMG-II): from individual species to whole genera.</title>
        <authorList>
            <person name="Goeker M."/>
        </authorList>
    </citation>
    <scope>NUCLEOTIDE SEQUENCE</scope>
    <source>
        <strain evidence="3">DSM 43935</strain>
    </source>
</reference>
<keyword evidence="4" id="KW-1185">Reference proteome</keyword>